<feature type="signal peptide" evidence="7">
    <location>
        <begin position="1"/>
        <end position="24"/>
    </location>
</feature>
<organism evidence="9 10">
    <name type="scientific">Coccomyxa subellipsoidea</name>
    <dbReference type="NCBI Taxonomy" id="248742"/>
    <lineage>
        <taxon>Eukaryota</taxon>
        <taxon>Viridiplantae</taxon>
        <taxon>Chlorophyta</taxon>
        <taxon>core chlorophytes</taxon>
        <taxon>Trebouxiophyceae</taxon>
        <taxon>Trebouxiophyceae incertae sedis</taxon>
        <taxon>Coccomyxaceae</taxon>
        <taxon>Coccomyxa</taxon>
    </lineage>
</organism>
<evidence type="ECO:0000256" key="8">
    <source>
        <dbReference type="SAM" id="MobiDB-lite"/>
    </source>
</evidence>
<keyword evidence="2 7" id="KW-0732">Signal</keyword>
<feature type="chain" id="PRO_5044950091" description="Phospholipase B-like" evidence="7">
    <location>
        <begin position="25"/>
        <end position="562"/>
    </location>
</feature>
<keyword evidence="5 7" id="KW-0443">Lipid metabolism</keyword>
<accession>A0ABR2Z461</accession>
<keyword evidence="10" id="KW-1185">Reference proteome</keyword>
<sequence>MSRSKLTFITWLTLVAVNTFSSFGVETLQIEKYSGIEGAVIRDGTSYKFVEDRHKGAVASGKYIDASETVSNCGQLHIQTSGSYSDEEQMFAAGFFEGFITAERIHDYWSNTHDYFVSGMNASLAEPLAWLEQQEEWARAKVAERPDSAYWQMLGLILQQLDGLYAGYYARHQAELDRIPKMSRTDFVFVNGNGEMYDLLEAKGAGLRGSAPDQKSATEVFHDMALKGRCSALITVTSDFSDLFMGHSTWDSYSQMTKIFKHYSFQLRLPGVSAQRMSFSSYPGELFSDDDLYMMDSKLVVMSTTNKMFNTSLFDTLTHESLVSWQRVRVANALATSGKQWVSYLDYHNSGTYNNQYMVLDLKRFTPGKELPAGLLWVAEQIPGLIASADLTEQLARGYFPSYNIPYFPQVYSQSGLQELREQLAARGPEFSNSVAWLSYQLTPRASIFRRDAASIETLKDMRRIMRSNDFMTDKLSHGSPLAAVCARGDLDTALPDARGCFDTKVTSYKLALGLQADAITGPTTEGGMPPFEATDRREGSAGQGKSLNSGPEGRLLLFMST</sequence>
<protein>
    <recommendedName>
        <fullName evidence="7">Phospholipase B-like</fullName>
        <ecNumber evidence="7">3.1.1.-</ecNumber>
    </recommendedName>
</protein>
<evidence type="ECO:0000256" key="3">
    <source>
        <dbReference type="ARBA" id="ARBA00022801"/>
    </source>
</evidence>
<keyword evidence="4 7" id="KW-0442">Lipid degradation</keyword>
<keyword evidence="6" id="KW-0325">Glycoprotein</keyword>
<keyword evidence="3 7" id="KW-0378">Hydrolase</keyword>
<evidence type="ECO:0000313" key="9">
    <source>
        <dbReference type="EMBL" id="KAK9918888.1"/>
    </source>
</evidence>
<feature type="region of interest" description="Disordered" evidence="8">
    <location>
        <begin position="520"/>
        <end position="553"/>
    </location>
</feature>
<dbReference type="PANTHER" id="PTHR12370">
    <property type="entry name" value="PHOSPHOLIPASE B-RELATED"/>
    <property type="match status" value="1"/>
</dbReference>
<evidence type="ECO:0000256" key="5">
    <source>
        <dbReference type="ARBA" id="ARBA00023098"/>
    </source>
</evidence>
<dbReference type="EC" id="3.1.1.-" evidence="7"/>
<proteinExistence type="inferred from homology"/>
<name>A0ABR2Z461_9CHLO</name>
<evidence type="ECO:0000256" key="1">
    <source>
        <dbReference type="ARBA" id="ARBA00007835"/>
    </source>
</evidence>
<gene>
    <name evidence="9" type="ORF">WJX75_007842</name>
</gene>
<evidence type="ECO:0000256" key="7">
    <source>
        <dbReference type="RuleBase" id="RU364138"/>
    </source>
</evidence>
<dbReference type="InterPro" id="IPR007000">
    <property type="entry name" value="PLipase_B-like"/>
</dbReference>
<dbReference type="Pfam" id="PF04916">
    <property type="entry name" value="Phospholip_B"/>
    <property type="match status" value="1"/>
</dbReference>
<dbReference type="Proteomes" id="UP001491310">
    <property type="component" value="Unassembled WGS sequence"/>
</dbReference>
<comment type="similarity">
    <text evidence="1 7">Belongs to the phospholipase B-like family.</text>
</comment>
<reference evidence="9 10" key="1">
    <citation type="journal article" date="2024" name="Nat. Commun.">
        <title>Phylogenomics reveals the evolutionary origins of lichenization in chlorophyte algae.</title>
        <authorList>
            <person name="Puginier C."/>
            <person name="Libourel C."/>
            <person name="Otte J."/>
            <person name="Skaloud P."/>
            <person name="Haon M."/>
            <person name="Grisel S."/>
            <person name="Petersen M."/>
            <person name="Berrin J.G."/>
            <person name="Delaux P.M."/>
            <person name="Dal Grande F."/>
            <person name="Keller J."/>
        </authorList>
    </citation>
    <scope>NUCLEOTIDE SEQUENCE [LARGE SCALE GENOMIC DNA]</scope>
    <source>
        <strain evidence="9 10">SAG 216-7</strain>
    </source>
</reference>
<evidence type="ECO:0000313" key="10">
    <source>
        <dbReference type="Proteomes" id="UP001491310"/>
    </source>
</evidence>
<comment type="function">
    <text evidence="7">Putative phospholipase.</text>
</comment>
<dbReference type="EMBL" id="JALJOT010000001">
    <property type="protein sequence ID" value="KAK9918888.1"/>
    <property type="molecule type" value="Genomic_DNA"/>
</dbReference>
<evidence type="ECO:0000256" key="6">
    <source>
        <dbReference type="ARBA" id="ARBA00023180"/>
    </source>
</evidence>
<evidence type="ECO:0000256" key="4">
    <source>
        <dbReference type="ARBA" id="ARBA00022963"/>
    </source>
</evidence>
<evidence type="ECO:0000256" key="2">
    <source>
        <dbReference type="ARBA" id="ARBA00022729"/>
    </source>
</evidence>
<dbReference type="PANTHER" id="PTHR12370:SF3">
    <property type="entry name" value="PHOSPHOLIPASE B-LIKE 2-RELATED"/>
    <property type="match status" value="1"/>
</dbReference>
<dbReference type="Gene3D" id="3.60.60.30">
    <property type="match status" value="1"/>
</dbReference>
<comment type="caution">
    <text evidence="9">The sequence shown here is derived from an EMBL/GenBank/DDBJ whole genome shotgun (WGS) entry which is preliminary data.</text>
</comment>